<dbReference type="InterPro" id="IPR006016">
    <property type="entry name" value="UspA"/>
</dbReference>
<reference evidence="5 7" key="1">
    <citation type="journal article" date="2011" name="Nature">
        <title>The Medicago genome provides insight into the evolution of rhizobial symbioses.</title>
        <authorList>
            <person name="Young N.D."/>
            <person name="Debelle F."/>
            <person name="Oldroyd G.E."/>
            <person name="Geurts R."/>
            <person name="Cannon S.B."/>
            <person name="Udvardi M.K."/>
            <person name="Benedito V.A."/>
            <person name="Mayer K.F."/>
            <person name="Gouzy J."/>
            <person name="Schoof H."/>
            <person name="Van de Peer Y."/>
            <person name="Proost S."/>
            <person name="Cook D.R."/>
            <person name="Meyers B.C."/>
            <person name="Spannagl M."/>
            <person name="Cheung F."/>
            <person name="De Mita S."/>
            <person name="Krishnakumar V."/>
            <person name="Gundlach H."/>
            <person name="Zhou S."/>
            <person name="Mudge J."/>
            <person name="Bharti A.K."/>
            <person name="Murray J.D."/>
            <person name="Naoumkina M.A."/>
            <person name="Rosen B."/>
            <person name="Silverstein K.A."/>
            <person name="Tang H."/>
            <person name="Rombauts S."/>
            <person name="Zhao P.X."/>
            <person name="Zhou P."/>
            <person name="Barbe V."/>
            <person name="Bardou P."/>
            <person name="Bechner M."/>
            <person name="Bellec A."/>
            <person name="Berger A."/>
            <person name="Berges H."/>
            <person name="Bidwell S."/>
            <person name="Bisseling T."/>
            <person name="Choisne N."/>
            <person name="Couloux A."/>
            <person name="Denny R."/>
            <person name="Deshpande S."/>
            <person name="Dai X."/>
            <person name="Doyle J.J."/>
            <person name="Dudez A.M."/>
            <person name="Farmer A.D."/>
            <person name="Fouteau S."/>
            <person name="Franken C."/>
            <person name="Gibelin C."/>
            <person name="Gish J."/>
            <person name="Goldstein S."/>
            <person name="Gonzalez A.J."/>
            <person name="Green P.J."/>
            <person name="Hallab A."/>
            <person name="Hartog M."/>
            <person name="Hua A."/>
            <person name="Humphray S.J."/>
            <person name="Jeong D.H."/>
            <person name="Jing Y."/>
            <person name="Jocker A."/>
            <person name="Kenton S.M."/>
            <person name="Kim D.J."/>
            <person name="Klee K."/>
            <person name="Lai H."/>
            <person name="Lang C."/>
            <person name="Lin S."/>
            <person name="Macmil S.L."/>
            <person name="Magdelenat G."/>
            <person name="Matthews L."/>
            <person name="McCorrison J."/>
            <person name="Monaghan E.L."/>
            <person name="Mun J.H."/>
            <person name="Najar F.Z."/>
            <person name="Nicholson C."/>
            <person name="Noirot C."/>
            <person name="O'Bleness M."/>
            <person name="Paule C.R."/>
            <person name="Poulain J."/>
            <person name="Prion F."/>
            <person name="Qin B."/>
            <person name="Qu C."/>
            <person name="Retzel E.F."/>
            <person name="Riddle C."/>
            <person name="Sallet E."/>
            <person name="Samain S."/>
            <person name="Samson N."/>
            <person name="Sanders I."/>
            <person name="Saurat O."/>
            <person name="Scarpelli C."/>
            <person name="Schiex T."/>
            <person name="Segurens B."/>
            <person name="Severin A.J."/>
            <person name="Sherrier D.J."/>
            <person name="Shi R."/>
            <person name="Sims S."/>
            <person name="Singer S.R."/>
            <person name="Sinharoy S."/>
            <person name="Sterck L."/>
            <person name="Viollet A."/>
            <person name="Wang B.B."/>
            <person name="Wang K."/>
            <person name="Wang M."/>
            <person name="Wang X."/>
            <person name="Warfsmann J."/>
            <person name="Weissenbach J."/>
            <person name="White D.D."/>
            <person name="White J.D."/>
            <person name="Wiley G.B."/>
            <person name="Wincker P."/>
            <person name="Xing Y."/>
            <person name="Yang L."/>
            <person name="Yao Z."/>
            <person name="Ying F."/>
            <person name="Zhai J."/>
            <person name="Zhou L."/>
            <person name="Zuber A."/>
            <person name="Denarie J."/>
            <person name="Dixon R.A."/>
            <person name="May G.D."/>
            <person name="Schwartz D.C."/>
            <person name="Rogers J."/>
            <person name="Quetier F."/>
            <person name="Town C.D."/>
            <person name="Roe B.A."/>
        </authorList>
    </citation>
    <scope>NUCLEOTIDE SEQUENCE [LARGE SCALE GENOMIC DNA]</scope>
    <source>
        <strain evidence="5">A17</strain>
        <strain evidence="6 7">cv. Jemalong A17</strain>
    </source>
</reference>
<reference evidence="6" key="3">
    <citation type="submission" date="2015-04" db="UniProtKB">
        <authorList>
            <consortium name="EnsemblPlants"/>
        </authorList>
    </citation>
    <scope>IDENTIFICATION</scope>
    <source>
        <strain evidence="6">cv. Jemalong A17</strain>
    </source>
</reference>
<dbReference type="EnsemblPlants" id="AES73809">
    <property type="protein sequence ID" value="AES73809"/>
    <property type="gene ID" value="MTR_3g109080"/>
</dbReference>
<name>G7J2U0_MEDTR</name>
<dbReference type="Pfam" id="PF00582">
    <property type="entry name" value="Usp"/>
    <property type="match status" value="1"/>
</dbReference>
<dbReference type="GO" id="GO:0061630">
    <property type="term" value="F:ubiquitin protein ligase activity"/>
    <property type="evidence" value="ECO:0007669"/>
    <property type="project" value="UniProtKB-EC"/>
</dbReference>
<organism evidence="5 7">
    <name type="scientific">Medicago truncatula</name>
    <name type="common">Barrel medic</name>
    <name type="synonym">Medicago tribuloides</name>
    <dbReference type="NCBI Taxonomy" id="3880"/>
    <lineage>
        <taxon>Eukaryota</taxon>
        <taxon>Viridiplantae</taxon>
        <taxon>Streptophyta</taxon>
        <taxon>Embryophyta</taxon>
        <taxon>Tracheophyta</taxon>
        <taxon>Spermatophyta</taxon>
        <taxon>Magnoliopsida</taxon>
        <taxon>eudicotyledons</taxon>
        <taxon>Gunneridae</taxon>
        <taxon>Pentapetalae</taxon>
        <taxon>rosids</taxon>
        <taxon>fabids</taxon>
        <taxon>Fabales</taxon>
        <taxon>Fabaceae</taxon>
        <taxon>Papilionoideae</taxon>
        <taxon>50 kb inversion clade</taxon>
        <taxon>NPAAA clade</taxon>
        <taxon>Hologalegina</taxon>
        <taxon>IRL clade</taxon>
        <taxon>Trifolieae</taxon>
        <taxon>Medicago</taxon>
    </lineage>
</organism>
<dbReference type="PANTHER" id="PTHR45647">
    <property type="entry name" value="OS02G0152300 PROTEIN"/>
    <property type="match status" value="1"/>
</dbReference>
<dbReference type="EC" id="2.3.2.27" evidence="2"/>
<evidence type="ECO:0000256" key="3">
    <source>
        <dbReference type="ARBA" id="ARBA00022786"/>
    </source>
</evidence>
<dbReference type="eggNOG" id="KOG1187">
    <property type="taxonomic scope" value="Eukaryota"/>
</dbReference>
<dbReference type="CDD" id="cd01989">
    <property type="entry name" value="USP_STK_Ubox_N"/>
    <property type="match status" value="1"/>
</dbReference>
<proteinExistence type="predicted"/>
<protein>
    <recommendedName>
        <fullName evidence="2">RING-type E3 ubiquitin transferase</fullName>
        <ecNumber evidence="2">2.3.2.27</ecNumber>
    </recommendedName>
</protein>
<dbReference type="SUPFAM" id="SSF52402">
    <property type="entry name" value="Adenine nucleotide alpha hydrolases-like"/>
    <property type="match status" value="1"/>
</dbReference>
<evidence type="ECO:0000313" key="7">
    <source>
        <dbReference type="Proteomes" id="UP000002051"/>
    </source>
</evidence>
<keyword evidence="3" id="KW-0833">Ubl conjugation pathway</keyword>
<dbReference type="PANTHER" id="PTHR45647:SF132">
    <property type="entry name" value="KINASE WITH ADENINE NUCLEOTIDE ALPHA HYDROLASES-LIKE DOMAIN-CONTAINING PROTEIN"/>
    <property type="match status" value="1"/>
</dbReference>
<evidence type="ECO:0000313" key="5">
    <source>
        <dbReference type="EMBL" id="AES73809.1"/>
    </source>
</evidence>
<evidence type="ECO:0000259" key="4">
    <source>
        <dbReference type="Pfam" id="PF00582"/>
    </source>
</evidence>
<dbReference type="PaxDb" id="3880-AES73809"/>
<gene>
    <name evidence="5" type="ordered locus">MTR_3g109080</name>
</gene>
<reference evidence="5 7" key="2">
    <citation type="journal article" date="2014" name="BMC Genomics">
        <title>An improved genome release (version Mt4.0) for the model legume Medicago truncatula.</title>
        <authorList>
            <person name="Tang H."/>
            <person name="Krishnakumar V."/>
            <person name="Bidwell S."/>
            <person name="Rosen B."/>
            <person name="Chan A."/>
            <person name="Zhou S."/>
            <person name="Gentzbittel L."/>
            <person name="Childs K.L."/>
            <person name="Yandell M."/>
            <person name="Gundlach H."/>
            <person name="Mayer K.F."/>
            <person name="Schwartz D.C."/>
            <person name="Town C.D."/>
        </authorList>
    </citation>
    <scope>GENOME REANNOTATION</scope>
    <source>
        <strain evidence="6 7">cv. Jemalong A17</strain>
    </source>
</reference>
<dbReference type="Gene3D" id="3.40.50.620">
    <property type="entry name" value="HUPs"/>
    <property type="match status" value="1"/>
</dbReference>
<feature type="domain" description="UspA" evidence="4">
    <location>
        <begin position="31"/>
        <end position="148"/>
    </location>
</feature>
<accession>G7J2U0</accession>
<dbReference type="InterPro" id="IPR014729">
    <property type="entry name" value="Rossmann-like_a/b/a_fold"/>
</dbReference>
<dbReference type="STRING" id="3880.G7J2U0"/>
<dbReference type="AlphaFoldDB" id="G7J2U0"/>
<dbReference type="Proteomes" id="UP000002051">
    <property type="component" value="Chromosome 3"/>
</dbReference>
<dbReference type="HOGENOM" id="CLU_991666_0_0_1"/>
<keyword evidence="7" id="KW-1185">Reference proteome</keyword>
<dbReference type="InterPro" id="IPR051348">
    <property type="entry name" value="U-box_ubiquitin_ligases"/>
</dbReference>
<comment type="catalytic activity">
    <reaction evidence="1">
        <text>S-ubiquitinyl-[E2 ubiquitin-conjugating enzyme]-L-cysteine + [acceptor protein]-L-lysine = [E2 ubiquitin-conjugating enzyme]-L-cysteine + N(6)-ubiquitinyl-[acceptor protein]-L-lysine.</text>
        <dbReference type="EC" id="2.3.2.27"/>
    </reaction>
</comment>
<sequence length="281" mass="31276">MIFTDKSTGWIVYTMEIIVLQSRTNGVNGLVAVAIDNEKGSHRAFKWAIDNLLTKNATVILIHVKIEEPSLSLPPSNFTQRGGVKTKPEAQDTTFFMPYCVFCLHKDIQYRCVLLEDADVSKALIEYASRTGIEHLVLGSSTRANLLERFKVFDIPGTVSKMAPNFCTVYVINKGKIQSMRSASRPAPNISPLQVNQTTIELYQSNTTEMEEETHGSEGPRHADARTNDQSTILQVLDALQKLQGSVTQLEQTVATRIEAVGDRLEKVEDKVGILHQQAKD</sequence>
<evidence type="ECO:0000256" key="2">
    <source>
        <dbReference type="ARBA" id="ARBA00012483"/>
    </source>
</evidence>
<evidence type="ECO:0000313" key="6">
    <source>
        <dbReference type="EnsemblPlants" id="AES73809"/>
    </source>
</evidence>
<evidence type="ECO:0000256" key="1">
    <source>
        <dbReference type="ARBA" id="ARBA00000900"/>
    </source>
</evidence>
<dbReference type="EMBL" id="CM001219">
    <property type="protein sequence ID" value="AES73809.1"/>
    <property type="molecule type" value="Genomic_DNA"/>
</dbReference>